<evidence type="ECO:0000313" key="3">
    <source>
        <dbReference type="Proteomes" id="UP001396334"/>
    </source>
</evidence>
<sequence length="78" mass="8993">MTAATKIEETEGGHQINSFQKRHNLEERELNVKPLPLESRPQKLPPPSPCFLLEQSPSLPATHRSLLDEQKKINRLWL</sequence>
<accession>A0ABR2UD46</accession>
<name>A0ABR2UD46_9ROSI</name>
<gene>
    <name evidence="2" type="ORF">V6N11_053482</name>
</gene>
<evidence type="ECO:0000256" key="1">
    <source>
        <dbReference type="SAM" id="MobiDB-lite"/>
    </source>
</evidence>
<dbReference type="EMBL" id="JBBPBN010000001">
    <property type="protein sequence ID" value="KAK9047643.1"/>
    <property type="molecule type" value="Genomic_DNA"/>
</dbReference>
<evidence type="ECO:0000313" key="2">
    <source>
        <dbReference type="EMBL" id="KAK9047643.1"/>
    </source>
</evidence>
<comment type="caution">
    <text evidence="2">The sequence shown here is derived from an EMBL/GenBank/DDBJ whole genome shotgun (WGS) entry which is preliminary data.</text>
</comment>
<dbReference type="Proteomes" id="UP001396334">
    <property type="component" value="Unassembled WGS sequence"/>
</dbReference>
<proteinExistence type="predicted"/>
<reference evidence="2 3" key="1">
    <citation type="journal article" date="2024" name="G3 (Bethesda)">
        <title>Genome assembly of Hibiscus sabdariffa L. provides insights into metabolisms of medicinal natural products.</title>
        <authorList>
            <person name="Kim T."/>
        </authorList>
    </citation>
    <scope>NUCLEOTIDE SEQUENCE [LARGE SCALE GENOMIC DNA]</scope>
    <source>
        <strain evidence="2">TK-2024</strain>
        <tissue evidence="2">Old leaves</tissue>
    </source>
</reference>
<keyword evidence="3" id="KW-1185">Reference proteome</keyword>
<protein>
    <submittedName>
        <fullName evidence="2">Uncharacterized protein</fullName>
    </submittedName>
</protein>
<feature type="region of interest" description="Disordered" evidence="1">
    <location>
        <begin position="1"/>
        <end position="48"/>
    </location>
</feature>
<organism evidence="2 3">
    <name type="scientific">Hibiscus sabdariffa</name>
    <name type="common">roselle</name>
    <dbReference type="NCBI Taxonomy" id="183260"/>
    <lineage>
        <taxon>Eukaryota</taxon>
        <taxon>Viridiplantae</taxon>
        <taxon>Streptophyta</taxon>
        <taxon>Embryophyta</taxon>
        <taxon>Tracheophyta</taxon>
        <taxon>Spermatophyta</taxon>
        <taxon>Magnoliopsida</taxon>
        <taxon>eudicotyledons</taxon>
        <taxon>Gunneridae</taxon>
        <taxon>Pentapetalae</taxon>
        <taxon>rosids</taxon>
        <taxon>malvids</taxon>
        <taxon>Malvales</taxon>
        <taxon>Malvaceae</taxon>
        <taxon>Malvoideae</taxon>
        <taxon>Hibiscus</taxon>
    </lineage>
</organism>
<feature type="compositionally biased region" description="Basic and acidic residues" evidence="1">
    <location>
        <begin position="1"/>
        <end position="12"/>
    </location>
</feature>